<dbReference type="PANTHER" id="PTHR30055:SF148">
    <property type="entry name" value="TETR-FAMILY TRANSCRIPTIONAL REGULATOR"/>
    <property type="match status" value="1"/>
</dbReference>
<dbReference type="SUPFAM" id="SSF46689">
    <property type="entry name" value="Homeodomain-like"/>
    <property type="match status" value="1"/>
</dbReference>
<gene>
    <name evidence="6" type="ORF">GCM10025781_08210</name>
</gene>
<feature type="DNA-binding region" description="H-T-H motif" evidence="4">
    <location>
        <begin position="14"/>
        <end position="33"/>
    </location>
</feature>
<keyword evidence="2 4" id="KW-0238">DNA-binding</keyword>
<evidence type="ECO:0000313" key="6">
    <source>
        <dbReference type="EMBL" id="GAA4693204.1"/>
    </source>
</evidence>
<dbReference type="InterPro" id="IPR011075">
    <property type="entry name" value="TetR_C"/>
</dbReference>
<evidence type="ECO:0000313" key="7">
    <source>
        <dbReference type="Proteomes" id="UP001501446"/>
    </source>
</evidence>
<keyword evidence="3" id="KW-0804">Transcription</keyword>
<dbReference type="InterPro" id="IPR001647">
    <property type="entry name" value="HTH_TetR"/>
</dbReference>
<dbReference type="Pfam" id="PF16859">
    <property type="entry name" value="TetR_C_11"/>
    <property type="match status" value="1"/>
</dbReference>
<dbReference type="InterPro" id="IPR036271">
    <property type="entry name" value="Tet_transcr_reg_TetR-rel_C_sf"/>
</dbReference>
<keyword evidence="7" id="KW-1185">Reference proteome</keyword>
<evidence type="ECO:0000256" key="3">
    <source>
        <dbReference type="ARBA" id="ARBA00023163"/>
    </source>
</evidence>
<evidence type="ECO:0000256" key="2">
    <source>
        <dbReference type="ARBA" id="ARBA00023125"/>
    </source>
</evidence>
<dbReference type="InterPro" id="IPR050109">
    <property type="entry name" value="HTH-type_TetR-like_transc_reg"/>
</dbReference>
<sequence length="180" mass="18830">MLDLLSEDGYAPLTTAKVAKRAGVSTGTLYRRWPSKRKLILAAAGHIAAAETTDVDTGSTDGDLRELLAHKRKSLCGRIGGILVSLVGEAIHDPELAAILRADIFEPTREHLAAILERAAALGEAGHHDADAATHLVVGTVLADIAFRAAHDPRTPAGQAANLLPDAEATLLLRALTGIS</sequence>
<evidence type="ECO:0000259" key="5">
    <source>
        <dbReference type="PROSITE" id="PS50977"/>
    </source>
</evidence>
<dbReference type="Proteomes" id="UP001501446">
    <property type="component" value="Unassembled WGS sequence"/>
</dbReference>
<dbReference type="Gene3D" id="1.10.357.10">
    <property type="entry name" value="Tetracycline Repressor, domain 2"/>
    <property type="match status" value="1"/>
</dbReference>
<dbReference type="PROSITE" id="PS50977">
    <property type="entry name" value="HTH_TETR_2"/>
    <property type="match status" value="1"/>
</dbReference>
<dbReference type="InterPro" id="IPR023772">
    <property type="entry name" value="DNA-bd_HTH_TetR-type_CS"/>
</dbReference>
<keyword evidence="1" id="KW-0805">Transcription regulation</keyword>
<reference evidence="7" key="1">
    <citation type="journal article" date="2019" name="Int. J. Syst. Evol. Microbiol.">
        <title>The Global Catalogue of Microorganisms (GCM) 10K type strain sequencing project: providing services to taxonomists for standard genome sequencing and annotation.</title>
        <authorList>
            <consortium name="The Broad Institute Genomics Platform"/>
            <consortium name="The Broad Institute Genome Sequencing Center for Infectious Disease"/>
            <person name="Wu L."/>
            <person name="Ma J."/>
        </authorList>
    </citation>
    <scope>NUCLEOTIDE SEQUENCE [LARGE SCALE GENOMIC DNA]</scope>
    <source>
        <strain evidence="7">JCM 18958</strain>
    </source>
</reference>
<dbReference type="EMBL" id="BAABLN010000008">
    <property type="protein sequence ID" value="GAA4693204.1"/>
    <property type="molecule type" value="Genomic_DNA"/>
</dbReference>
<protein>
    <submittedName>
        <fullName evidence="6">TetR/AcrR family transcriptional regulator</fullName>
    </submittedName>
</protein>
<proteinExistence type="predicted"/>
<comment type="caution">
    <text evidence="6">The sequence shown here is derived from an EMBL/GenBank/DDBJ whole genome shotgun (WGS) entry which is preliminary data.</text>
</comment>
<evidence type="ECO:0000256" key="4">
    <source>
        <dbReference type="PROSITE-ProRule" id="PRU00335"/>
    </source>
</evidence>
<dbReference type="InterPro" id="IPR009057">
    <property type="entry name" value="Homeodomain-like_sf"/>
</dbReference>
<dbReference type="RefSeq" id="WP_345310648.1">
    <property type="nucleotide sequence ID" value="NZ_BAABLN010000008.1"/>
</dbReference>
<dbReference type="SUPFAM" id="SSF48498">
    <property type="entry name" value="Tetracyclin repressor-like, C-terminal domain"/>
    <property type="match status" value="1"/>
</dbReference>
<dbReference type="Pfam" id="PF00440">
    <property type="entry name" value="TetR_N"/>
    <property type="match status" value="1"/>
</dbReference>
<accession>A0ABP8WQE4</accession>
<evidence type="ECO:0000256" key="1">
    <source>
        <dbReference type="ARBA" id="ARBA00023015"/>
    </source>
</evidence>
<dbReference type="PANTHER" id="PTHR30055">
    <property type="entry name" value="HTH-TYPE TRANSCRIPTIONAL REGULATOR RUTR"/>
    <property type="match status" value="1"/>
</dbReference>
<name>A0ABP8WQE4_9MICC</name>
<dbReference type="Gene3D" id="1.10.10.60">
    <property type="entry name" value="Homeodomain-like"/>
    <property type="match status" value="1"/>
</dbReference>
<organism evidence="6 7">
    <name type="scientific">Kocuria gwangalliensis</name>
    <dbReference type="NCBI Taxonomy" id="501592"/>
    <lineage>
        <taxon>Bacteria</taxon>
        <taxon>Bacillati</taxon>
        <taxon>Actinomycetota</taxon>
        <taxon>Actinomycetes</taxon>
        <taxon>Micrococcales</taxon>
        <taxon>Micrococcaceae</taxon>
        <taxon>Kocuria</taxon>
    </lineage>
</organism>
<dbReference type="PROSITE" id="PS01081">
    <property type="entry name" value="HTH_TETR_1"/>
    <property type="match status" value="1"/>
</dbReference>
<feature type="domain" description="HTH tetR-type" evidence="5">
    <location>
        <begin position="1"/>
        <end position="51"/>
    </location>
</feature>